<proteinExistence type="predicted"/>
<sequence length="170" mass="19605">MQLNHHHPGGHNIKQQERTQQAFGVRRAIRHPGYNPENFSNDIMLLQLERKAKQTAAMRQLRLPRAMACTKPGQTCSGAGWGKDSREGTCPHSLQEVKLTTQEDQMCEFYLHYYYTIATQLCTGDPKTKKASFKMLIWEKANNMSCARETDNPRDRGDLRCLMERNQHAQ</sequence>
<name>A0AC11CSB7_SHEEP</name>
<reference evidence="1" key="1">
    <citation type="submission" date="2020-11" db="EMBL/GenBank/DDBJ databases">
        <authorList>
            <person name="Davenport K.M."/>
            <person name="Bickhart D.M."/>
            <person name="Smith T.P.L."/>
            <person name="Murdoch B.M."/>
            <person name="Rosen B.D."/>
        </authorList>
    </citation>
    <scope>NUCLEOTIDE SEQUENCE [LARGE SCALE GENOMIC DNA]</scope>
    <source>
        <strain evidence="1">OAR_USU_Benz2616</strain>
    </source>
</reference>
<accession>A0AC11CSB7</accession>
<protein>
    <submittedName>
        <fullName evidence="1">Uncharacterized protein</fullName>
    </submittedName>
</protein>
<evidence type="ECO:0000313" key="1">
    <source>
        <dbReference type="Ensembl" id="ENSOARP00020035034.1"/>
    </source>
</evidence>
<organism evidence="1">
    <name type="scientific">Ovis aries</name>
    <name type="common">Sheep</name>
    <dbReference type="NCBI Taxonomy" id="9940"/>
    <lineage>
        <taxon>Eukaryota</taxon>
        <taxon>Metazoa</taxon>
        <taxon>Chordata</taxon>
        <taxon>Craniata</taxon>
        <taxon>Vertebrata</taxon>
        <taxon>Euteleostomi</taxon>
        <taxon>Mammalia</taxon>
        <taxon>Eutheria</taxon>
        <taxon>Laurasiatheria</taxon>
        <taxon>Artiodactyla</taxon>
        <taxon>Ruminantia</taxon>
        <taxon>Pecora</taxon>
        <taxon>Bovidae</taxon>
        <taxon>Caprinae</taxon>
        <taxon>Ovis</taxon>
    </lineage>
</organism>
<reference evidence="1" key="3">
    <citation type="submission" date="2025-09" db="UniProtKB">
        <authorList>
            <consortium name="Ensembl"/>
        </authorList>
    </citation>
    <scope>IDENTIFICATION</scope>
</reference>
<reference evidence="1" key="2">
    <citation type="submission" date="2025-08" db="UniProtKB">
        <authorList>
            <consortium name="Ensembl"/>
        </authorList>
    </citation>
    <scope>IDENTIFICATION</scope>
</reference>
<dbReference type="Ensembl" id="ENSOART00020068375.1">
    <property type="protein sequence ID" value="ENSOARP00020035034.1"/>
    <property type="gene ID" value="ENSOARG00020030674.1"/>
</dbReference>